<dbReference type="GO" id="GO:0038023">
    <property type="term" value="F:signaling receptor activity"/>
    <property type="evidence" value="ECO:0007669"/>
    <property type="project" value="TreeGrafter"/>
</dbReference>
<keyword evidence="6" id="KW-1185">Reference proteome</keyword>
<keyword evidence="1" id="KW-1133">Transmembrane helix</keyword>
<dbReference type="Pfam" id="PF00059">
    <property type="entry name" value="Lectin_C"/>
    <property type="match status" value="2"/>
</dbReference>
<dbReference type="InterPro" id="IPR001304">
    <property type="entry name" value="C-type_lectin-like"/>
</dbReference>
<dbReference type="SMART" id="SM00034">
    <property type="entry name" value="CLECT"/>
    <property type="match status" value="2"/>
</dbReference>
<evidence type="ECO:0000256" key="2">
    <source>
        <dbReference type="ARBA" id="ARBA00023157"/>
    </source>
</evidence>
<dbReference type="SUPFAM" id="SSF56436">
    <property type="entry name" value="C-type lectin-like"/>
    <property type="match status" value="2"/>
</dbReference>
<reference evidence="7" key="1">
    <citation type="submission" date="2017-02" db="UniProtKB">
        <authorList>
            <consortium name="WormBaseParasite"/>
        </authorList>
    </citation>
    <scope>IDENTIFICATION</scope>
</reference>
<reference evidence="5 6" key="2">
    <citation type="submission" date="2018-11" db="EMBL/GenBank/DDBJ databases">
        <authorList>
            <consortium name="Pathogen Informatics"/>
        </authorList>
    </citation>
    <scope>NUCLEOTIDE SEQUENCE [LARGE SCALE GENOMIC DNA]</scope>
</reference>
<feature type="domain" description="C-type lectin" evidence="4">
    <location>
        <begin position="36"/>
        <end position="158"/>
    </location>
</feature>
<dbReference type="GO" id="GO:0005886">
    <property type="term" value="C:plasma membrane"/>
    <property type="evidence" value="ECO:0007669"/>
    <property type="project" value="TreeGrafter"/>
</dbReference>
<dbReference type="InterPro" id="IPR051527">
    <property type="entry name" value="KLR_subfamily_B"/>
</dbReference>
<dbReference type="AlphaFoldDB" id="A0A0N4XZ79"/>
<keyword evidence="3" id="KW-0732">Signal</keyword>
<dbReference type="WBParaSite" id="NBR_0000845501-mRNA-1">
    <property type="protein sequence ID" value="NBR_0000845501-mRNA-1"/>
    <property type="gene ID" value="NBR_0000845501"/>
</dbReference>
<accession>A0A0N4XZ79</accession>
<feature type="signal peptide" evidence="3">
    <location>
        <begin position="1"/>
        <end position="17"/>
    </location>
</feature>
<evidence type="ECO:0000259" key="4">
    <source>
        <dbReference type="PROSITE" id="PS50041"/>
    </source>
</evidence>
<feature type="domain" description="C-type lectin" evidence="4">
    <location>
        <begin position="198"/>
        <end position="318"/>
    </location>
</feature>
<proteinExistence type="predicted"/>
<dbReference type="EMBL" id="UYSL01020007">
    <property type="protein sequence ID" value="VDL72045.1"/>
    <property type="molecule type" value="Genomic_DNA"/>
</dbReference>
<gene>
    <name evidence="5" type="ORF">NBR_LOCUS8456</name>
</gene>
<keyword evidence="1" id="KW-0472">Membrane</keyword>
<keyword evidence="2" id="KW-1015">Disulfide bond</keyword>
<dbReference type="Proteomes" id="UP000271162">
    <property type="component" value="Unassembled WGS sequence"/>
</dbReference>
<evidence type="ECO:0000313" key="5">
    <source>
        <dbReference type="EMBL" id="VDL72045.1"/>
    </source>
</evidence>
<protein>
    <submittedName>
        <fullName evidence="7">C-type lectin</fullName>
    </submittedName>
</protein>
<dbReference type="InterPro" id="IPR016187">
    <property type="entry name" value="CTDL_fold"/>
</dbReference>
<dbReference type="STRING" id="27835.A0A0N4XZ79"/>
<evidence type="ECO:0000313" key="7">
    <source>
        <dbReference type="WBParaSite" id="NBR_0000845501-mRNA-1"/>
    </source>
</evidence>
<keyword evidence="1" id="KW-0812">Transmembrane</keyword>
<dbReference type="Gene3D" id="3.10.100.10">
    <property type="entry name" value="Mannose-Binding Protein A, subunit A"/>
    <property type="match status" value="2"/>
</dbReference>
<dbReference type="PROSITE" id="PS50041">
    <property type="entry name" value="C_TYPE_LECTIN_2"/>
    <property type="match status" value="2"/>
</dbReference>
<organism evidence="7">
    <name type="scientific">Nippostrongylus brasiliensis</name>
    <name type="common">Rat hookworm</name>
    <dbReference type="NCBI Taxonomy" id="27835"/>
    <lineage>
        <taxon>Eukaryota</taxon>
        <taxon>Metazoa</taxon>
        <taxon>Ecdysozoa</taxon>
        <taxon>Nematoda</taxon>
        <taxon>Chromadorea</taxon>
        <taxon>Rhabditida</taxon>
        <taxon>Rhabditina</taxon>
        <taxon>Rhabditomorpha</taxon>
        <taxon>Strongyloidea</taxon>
        <taxon>Heligmosomidae</taxon>
        <taxon>Nippostrongylus</taxon>
    </lineage>
</organism>
<evidence type="ECO:0000313" key="6">
    <source>
        <dbReference type="Proteomes" id="UP000271162"/>
    </source>
</evidence>
<feature type="chain" id="PRO_5043124970" evidence="3">
    <location>
        <begin position="18"/>
        <end position="335"/>
    </location>
</feature>
<dbReference type="GO" id="GO:0009986">
    <property type="term" value="C:cell surface"/>
    <property type="evidence" value="ECO:0007669"/>
    <property type="project" value="TreeGrafter"/>
</dbReference>
<dbReference type="InterPro" id="IPR016186">
    <property type="entry name" value="C-type_lectin-like/link_sf"/>
</dbReference>
<dbReference type="PANTHER" id="PTHR46784">
    <property type="entry name" value="KILLER CELL LECTIN-LIKE RECEPTOR SUBFAMILY B MEMBER 1"/>
    <property type="match status" value="1"/>
</dbReference>
<dbReference type="PANTHER" id="PTHR46784:SF1">
    <property type="entry name" value="KILLER CELL LECTIN-LIKE RECEPTOR SUBFAMILY B MEMBER 1"/>
    <property type="match status" value="1"/>
</dbReference>
<name>A0A0N4XZ79_NIPBR</name>
<evidence type="ECO:0000256" key="1">
    <source>
        <dbReference type="ARBA" id="ARBA00022989"/>
    </source>
</evidence>
<evidence type="ECO:0000256" key="3">
    <source>
        <dbReference type="SAM" id="SignalP"/>
    </source>
</evidence>
<sequence>MVRFAFTLCVLAECVAAFTYQKTADVRECPYGWKHIGRSCYQYQKWRMQFDRAEVMCLQQGSTLFVADTVEEWDEVMKHAPTNAWIWAGLYQEQDEREPRWKYPGGIEPSKINWLRSSKRSDDNGFSENAKCVAHYNSPTKPYAYFHYCGAEYHSICEKNNTLLQDIWDHNAGQVISSPAVRFYEKTYTACPNGWMRFRDSCYYYEPTKMRFDKAEVECLNKGGTLFVPDSTEEWVVEKPLLVHDYWIGLEQEEDERTPRWKEVGGISFSKLNWLSSPPTPENNGFNSAAKCVAHYNSETTRYTYFHYCGNDFHPICEKNSTYLSQIWDPNATHF</sequence>